<gene>
    <name evidence="11" type="ORF">PPACK8108_LOCUS24941</name>
</gene>
<evidence type="ECO:0000256" key="8">
    <source>
        <dbReference type="PROSITE-ProRule" id="PRU00555"/>
    </source>
</evidence>
<comment type="caution">
    <text evidence="11">The sequence shown here is derived from an EMBL/GenBank/DDBJ whole genome shotgun (WGS) entry which is preliminary data.</text>
</comment>
<dbReference type="PANTHER" id="PTHR10728">
    <property type="entry name" value="CYTOSOLIC PHOSPHOLIPASE A2"/>
    <property type="match status" value="1"/>
</dbReference>
<evidence type="ECO:0000256" key="3">
    <source>
        <dbReference type="ARBA" id="ARBA00022729"/>
    </source>
</evidence>
<dbReference type="FunFam" id="3.40.1090.10:FF:000010">
    <property type="entry name" value="Lysophospholipase"/>
    <property type="match status" value="1"/>
</dbReference>
<dbReference type="Proteomes" id="UP001153365">
    <property type="component" value="Unassembled WGS sequence"/>
</dbReference>
<dbReference type="SMART" id="SM00022">
    <property type="entry name" value="PLAc"/>
    <property type="match status" value="1"/>
</dbReference>
<dbReference type="GO" id="GO:0004623">
    <property type="term" value="F:phospholipase A2 activity"/>
    <property type="evidence" value="ECO:0007669"/>
    <property type="project" value="TreeGrafter"/>
</dbReference>
<dbReference type="EMBL" id="CALTRL010006133">
    <property type="protein sequence ID" value="CAH7689800.1"/>
    <property type="molecule type" value="Genomic_DNA"/>
</dbReference>
<protein>
    <recommendedName>
        <fullName evidence="2 9">Lysophospholipase</fullName>
        <ecNumber evidence="2 9">3.1.1.5</ecNumber>
    </recommendedName>
</protein>
<evidence type="ECO:0000256" key="5">
    <source>
        <dbReference type="ARBA" id="ARBA00022963"/>
    </source>
</evidence>
<organism evidence="11 12">
    <name type="scientific">Phakopsora pachyrhizi</name>
    <name type="common">Asian soybean rust disease fungus</name>
    <dbReference type="NCBI Taxonomy" id="170000"/>
    <lineage>
        <taxon>Eukaryota</taxon>
        <taxon>Fungi</taxon>
        <taxon>Dikarya</taxon>
        <taxon>Basidiomycota</taxon>
        <taxon>Pucciniomycotina</taxon>
        <taxon>Pucciniomycetes</taxon>
        <taxon>Pucciniales</taxon>
        <taxon>Phakopsoraceae</taxon>
        <taxon>Phakopsora</taxon>
    </lineage>
</organism>
<dbReference type="AlphaFoldDB" id="A0AAV0BQZ5"/>
<evidence type="ECO:0000256" key="4">
    <source>
        <dbReference type="ARBA" id="ARBA00022801"/>
    </source>
</evidence>
<keyword evidence="12" id="KW-1185">Reference proteome</keyword>
<feature type="domain" description="PLA2c" evidence="10">
    <location>
        <begin position="48"/>
        <end position="628"/>
    </location>
</feature>
<dbReference type="InterPro" id="IPR016035">
    <property type="entry name" value="Acyl_Trfase/lysoPLipase"/>
</dbReference>
<dbReference type="InterPro" id="IPR002642">
    <property type="entry name" value="LysoPLipase_cat_dom"/>
</dbReference>
<proteinExistence type="inferred from homology"/>
<evidence type="ECO:0000256" key="7">
    <source>
        <dbReference type="ARBA" id="ARBA00023180"/>
    </source>
</evidence>
<sequence>MFRKALQNIKRTFYLIFLILTLIISFKKSYGSLQSLKKSSSYAPVEKDCPKDHQLIRISGSSIYSNQSLSKSEIKFCNGRRNFTSSNWREFFKNGPGSKTNYQSNSSIFNDDNNWPILGIAHSGGGERAALYSAAVVKALDSRTSISPIGGIFQLLTYQTGLSGSSWMIMSLATNDFPPVDKLVAGWQLERDILFPGNKSFENARYLEHLIEDCKRKKDAKFESSITDVWGRALSNHFLPGTTRRNFFKLSNKVTHGSGILFSSLADSIRFKEFNMPYPIIVSHNKPPNSDMTGQSKLPTQGNYYVPLSTTVFESSPFEFGSFDPYLSAFIPTKYLGTRLEAGKPIGGFSGCVTAFDQASFIMGTSSSLFNAVFSKNFNGLDVNYMTIFKKITKAISKFDSLEHSTSAIYPNPFKGVNGHLGFDSSNLDDLVLVDGGEGGENVALNPLLAPARKVEVIIASDASADTNQSDPLGANWPNGASMTNTFIRIRQVLPKGSASFPEVPLNSKEWIARGLNTRPTFFGCKAINTEGNGGLPLVIYIPNTPLPQAGFHTNTSTFKLQYSQEETVSFVEAAMKTATMSVIGNKIDEDWPTCLSCAIIDRRRNRQKEQRSEVCEACFKRYCYEKK</sequence>
<comment type="similarity">
    <text evidence="1 9">Belongs to the lysophospholipase family.</text>
</comment>
<dbReference type="Pfam" id="PF01735">
    <property type="entry name" value="PLA2_B"/>
    <property type="match status" value="1"/>
</dbReference>
<dbReference type="EC" id="3.1.1.5" evidence="2 9"/>
<dbReference type="PROSITE" id="PS51210">
    <property type="entry name" value="PLA2C"/>
    <property type="match status" value="1"/>
</dbReference>
<evidence type="ECO:0000256" key="9">
    <source>
        <dbReference type="RuleBase" id="RU362103"/>
    </source>
</evidence>
<name>A0AAV0BQZ5_PHAPC</name>
<evidence type="ECO:0000256" key="2">
    <source>
        <dbReference type="ARBA" id="ARBA00013274"/>
    </source>
</evidence>
<evidence type="ECO:0000256" key="1">
    <source>
        <dbReference type="ARBA" id="ARBA00008780"/>
    </source>
</evidence>
<comment type="catalytic activity">
    <reaction evidence="9">
        <text>a 1-acyl-sn-glycero-3-phosphocholine + H2O = sn-glycerol 3-phosphocholine + a fatty acid + H(+)</text>
        <dbReference type="Rhea" id="RHEA:15177"/>
        <dbReference type="ChEBI" id="CHEBI:15377"/>
        <dbReference type="ChEBI" id="CHEBI:15378"/>
        <dbReference type="ChEBI" id="CHEBI:16870"/>
        <dbReference type="ChEBI" id="CHEBI:28868"/>
        <dbReference type="ChEBI" id="CHEBI:58168"/>
        <dbReference type="EC" id="3.1.1.5"/>
    </reaction>
</comment>
<keyword evidence="3" id="KW-0732">Signal</keyword>
<evidence type="ECO:0000313" key="11">
    <source>
        <dbReference type="EMBL" id="CAH7689800.1"/>
    </source>
</evidence>
<dbReference type="GO" id="GO:0046475">
    <property type="term" value="P:glycerophospholipid catabolic process"/>
    <property type="evidence" value="ECO:0007669"/>
    <property type="project" value="TreeGrafter"/>
</dbReference>
<evidence type="ECO:0000259" key="10">
    <source>
        <dbReference type="PROSITE" id="PS51210"/>
    </source>
</evidence>
<accession>A0AAV0BQZ5</accession>
<keyword evidence="6 8" id="KW-0443">Lipid metabolism</keyword>
<keyword evidence="5 8" id="KW-0442">Lipid degradation</keyword>
<keyword evidence="7" id="KW-0325">Glycoprotein</keyword>
<dbReference type="PANTHER" id="PTHR10728:SF33">
    <property type="entry name" value="LYSOPHOSPHOLIPASE 1-RELATED"/>
    <property type="match status" value="1"/>
</dbReference>
<dbReference type="GO" id="GO:0004622">
    <property type="term" value="F:phosphatidylcholine lysophospholipase activity"/>
    <property type="evidence" value="ECO:0007669"/>
    <property type="project" value="UniProtKB-EC"/>
</dbReference>
<dbReference type="Gene3D" id="3.40.1090.10">
    <property type="entry name" value="Cytosolic phospholipase A2 catalytic domain"/>
    <property type="match status" value="1"/>
</dbReference>
<reference evidence="11" key="1">
    <citation type="submission" date="2022-06" db="EMBL/GenBank/DDBJ databases">
        <authorList>
            <consortium name="SYNGENTA / RWTH Aachen University"/>
        </authorList>
    </citation>
    <scope>NUCLEOTIDE SEQUENCE</scope>
</reference>
<evidence type="ECO:0000256" key="6">
    <source>
        <dbReference type="ARBA" id="ARBA00023098"/>
    </source>
</evidence>
<dbReference type="SUPFAM" id="SSF52151">
    <property type="entry name" value="FabD/lysophospholipase-like"/>
    <property type="match status" value="1"/>
</dbReference>
<keyword evidence="4 8" id="KW-0378">Hydrolase</keyword>
<dbReference type="GO" id="GO:0005829">
    <property type="term" value="C:cytosol"/>
    <property type="evidence" value="ECO:0007669"/>
    <property type="project" value="TreeGrafter"/>
</dbReference>
<evidence type="ECO:0000313" key="12">
    <source>
        <dbReference type="Proteomes" id="UP001153365"/>
    </source>
</evidence>